<reference evidence="1" key="1">
    <citation type="submission" date="2022-01" db="EMBL/GenBank/DDBJ databases">
        <authorList>
            <person name="King R."/>
        </authorList>
    </citation>
    <scope>NUCLEOTIDE SEQUENCE</scope>
</reference>
<gene>
    <name evidence="1" type="ORF">CHIRRI_LOCUS854</name>
</gene>
<evidence type="ECO:0000313" key="2">
    <source>
        <dbReference type="Proteomes" id="UP001153620"/>
    </source>
</evidence>
<evidence type="ECO:0000313" key="1">
    <source>
        <dbReference type="EMBL" id="CAG9797868.1"/>
    </source>
</evidence>
<dbReference type="AlphaFoldDB" id="A0A9N9RJA2"/>
<organism evidence="1 2">
    <name type="scientific">Chironomus riparius</name>
    <dbReference type="NCBI Taxonomy" id="315576"/>
    <lineage>
        <taxon>Eukaryota</taxon>
        <taxon>Metazoa</taxon>
        <taxon>Ecdysozoa</taxon>
        <taxon>Arthropoda</taxon>
        <taxon>Hexapoda</taxon>
        <taxon>Insecta</taxon>
        <taxon>Pterygota</taxon>
        <taxon>Neoptera</taxon>
        <taxon>Endopterygota</taxon>
        <taxon>Diptera</taxon>
        <taxon>Nematocera</taxon>
        <taxon>Chironomoidea</taxon>
        <taxon>Chironomidae</taxon>
        <taxon>Chironominae</taxon>
        <taxon>Chironomus</taxon>
    </lineage>
</organism>
<accession>A0A9N9RJA2</accession>
<protein>
    <submittedName>
        <fullName evidence="1">Uncharacterized protein</fullName>
    </submittedName>
</protein>
<name>A0A9N9RJA2_9DIPT</name>
<proteinExistence type="predicted"/>
<sequence>MFCSIKLKLRIKKFILVHLHQRFEIKMSSNLSFQVQVSSHSCFEV</sequence>
<dbReference type="Proteomes" id="UP001153620">
    <property type="component" value="Chromosome 1"/>
</dbReference>
<keyword evidence="2" id="KW-1185">Reference proteome</keyword>
<dbReference type="EMBL" id="OU895877">
    <property type="protein sequence ID" value="CAG9797868.1"/>
    <property type="molecule type" value="Genomic_DNA"/>
</dbReference>
<reference evidence="1" key="2">
    <citation type="submission" date="2022-10" db="EMBL/GenBank/DDBJ databases">
        <authorList>
            <consortium name="ENA_rothamsted_submissions"/>
            <consortium name="culmorum"/>
            <person name="King R."/>
        </authorList>
    </citation>
    <scope>NUCLEOTIDE SEQUENCE</scope>
</reference>